<keyword evidence="4" id="KW-1133">Transmembrane helix</keyword>
<feature type="transmembrane region" description="Helical" evidence="4">
    <location>
        <begin position="32"/>
        <end position="48"/>
    </location>
</feature>
<dbReference type="SMART" id="SM00342">
    <property type="entry name" value="HTH_ARAC"/>
    <property type="match status" value="1"/>
</dbReference>
<protein>
    <submittedName>
        <fullName evidence="6">Helix-turn-helix domain-containing protein</fullName>
    </submittedName>
</protein>
<feature type="domain" description="HTH araC/xylS-type" evidence="5">
    <location>
        <begin position="271"/>
        <end position="375"/>
    </location>
</feature>
<dbReference type="PANTHER" id="PTHR43280:SF29">
    <property type="entry name" value="ARAC-FAMILY TRANSCRIPTIONAL REGULATOR"/>
    <property type="match status" value="1"/>
</dbReference>
<keyword evidence="7" id="KW-1185">Reference proteome</keyword>
<feature type="transmembrane region" description="Helical" evidence="4">
    <location>
        <begin position="5"/>
        <end position="20"/>
    </location>
</feature>
<dbReference type="EMBL" id="JBIPKE010000012">
    <property type="protein sequence ID" value="MFH6982666.1"/>
    <property type="molecule type" value="Genomic_DNA"/>
</dbReference>
<evidence type="ECO:0000313" key="6">
    <source>
        <dbReference type="EMBL" id="MFH6982666.1"/>
    </source>
</evidence>
<evidence type="ECO:0000256" key="1">
    <source>
        <dbReference type="ARBA" id="ARBA00023015"/>
    </source>
</evidence>
<keyword evidence="2" id="KW-0238">DNA-binding</keyword>
<keyword evidence="3" id="KW-0804">Transcription</keyword>
<dbReference type="InterPro" id="IPR009057">
    <property type="entry name" value="Homeodomain-like_sf"/>
</dbReference>
<evidence type="ECO:0000256" key="3">
    <source>
        <dbReference type="ARBA" id="ARBA00023163"/>
    </source>
</evidence>
<evidence type="ECO:0000256" key="2">
    <source>
        <dbReference type="ARBA" id="ARBA00023125"/>
    </source>
</evidence>
<sequence length="384" mass="43949">MEYLIVAGIVLSVLLLAVTLSKKNKQAPDKHLILYLGFATFWQVYFYLETLSFLQASPFMLLGKGLYLLNAPLFFAYVYVLTTSRRLTPKLSAILFSPFAAYVIHFMYFYFLVFDQADLSIKSGLLFVDGQLAISWLFFVILFLLIEPVFLVWFYFLLKKYKQRLLQTESDLSRIRLRWLYLLFYLCLIISLFLIPASMLSLGGGWISTDLLPIMMQGATVLFLFIVGYYGFRQTTVFANPALDLTTEGQMKNGSYQRSGLSDAQAAIYHAQLLTLMEEKMPYLNGELKASELAQMLDISVNHLSQVLNNIQQQNFFDFVNGYRIKEVIKKMEAPKNSHLTLLAMALDSGFNSKTSFNTVFKKMTHQTPSAFYKSLTSSLQEKG</sequence>
<feature type="transmembrane region" description="Helical" evidence="4">
    <location>
        <begin position="211"/>
        <end position="232"/>
    </location>
</feature>
<keyword evidence="1" id="KW-0805">Transcription regulation</keyword>
<dbReference type="SUPFAM" id="SSF46689">
    <property type="entry name" value="Homeodomain-like"/>
    <property type="match status" value="1"/>
</dbReference>
<dbReference type="PROSITE" id="PS01124">
    <property type="entry name" value="HTH_ARAC_FAMILY_2"/>
    <property type="match status" value="1"/>
</dbReference>
<reference evidence="6 7" key="1">
    <citation type="journal article" date="2013" name="Int. J. Syst. Evol. Microbiol.">
        <title>Marinoscillum luteum sp. nov., isolated from marine sediment.</title>
        <authorList>
            <person name="Cha I.T."/>
            <person name="Park S.J."/>
            <person name="Kim S.J."/>
            <person name="Kim J.G."/>
            <person name="Jung M.Y."/>
            <person name="Shin K.S."/>
            <person name="Kwon K.K."/>
            <person name="Yang S.H."/>
            <person name="Seo Y.S."/>
            <person name="Rhee S.K."/>
        </authorList>
    </citation>
    <scope>NUCLEOTIDE SEQUENCE [LARGE SCALE GENOMIC DNA]</scope>
    <source>
        <strain evidence="6 7">KCTC 23939</strain>
    </source>
</reference>
<dbReference type="Pfam" id="PF12833">
    <property type="entry name" value="HTH_18"/>
    <property type="match status" value="1"/>
</dbReference>
<feature type="transmembrane region" description="Helical" evidence="4">
    <location>
        <begin position="179"/>
        <end position="199"/>
    </location>
</feature>
<name>A0ABW7N4Z4_9BACT</name>
<evidence type="ECO:0000259" key="5">
    <source>
        <dbReference type="PROSITE" id="PS01124"/>
    </source>
</evidence>
<dbReference type="PANTHER" id="PTHR43280">
    <property type="entry name" value="ARAC-FAMILY TRANSCRIPTIONAL REGULATOR"/>
    <property type="match status" value="1"/>
</dbReference>
<feature type="transmembrane region" description="Helical" evidence="4">
    <location>
        <begin position="133"/>
        <end position="158"/>
    </location>
</feature>
<dbReference type="RefSeq" id="WP_395416342.1">
    <property type="nucleotide sequence ID" value="NZ_JBIPKE010000012.1"/>
</dbReference>
<accession>A0ABW7N4Z4</accession>
<dbReference type="InterPro" id="IPR018060">
    <property type="entry name" value="HTH_AraC"/>
</dbReference>
<keyword evidence="4" id="KW-0812">Transmembrane</keyword>
<dbReference type="Proteomes" id="UP001610063">
    <property type="component" value="Unassembled WGS sequence"/>
</dbReference>
<feature type="transmembrane region" description="Helical" evidence="4">
    <location>
        <begin position="93"/>
        <end position="113"/>
    </location>
</feature>
<dbReference type="Gene3D" id="1.10.10.60">
    <property type="entry name" value="Homeodomain-like"/>
    <property type="match status" value="2"/>
</dbReference>
<gene>
    <name evidence="6" type="ORF">ACHKAR_04405</name>
</gene>
<feature type="transmembrane region" description="Helical" evidence="4">
    <location>
        <begin position="60"/>
        <end position="81"/>
    </location>
</feature>
<comment type="caution">
    <text evidence="6">The sequence shown here is derived from an EMBL/GenBank/DDBJ whole genome shotgun (WGS) entry which is preliminary data.</text>
</comment>
<evidence type="ECO:0000313" key="7">
    <source>
        <dbReference type="Proteomes" id="UP001610063"/>
    </source>
</evidence>
<organism evidence="6 7">
    <name type="scientific">Marinoscillum luteum</name>
    <dbReference type="NCBI Taxonomy" id="861051"/>
    <lineage>
        <taxon>Bacteria</taxon>
        <taxon>Pseudomonadati</taxon>
        <taxon>Bacteroidota</taxon>
        <taxon>Cytophagia</taxon>
        <taxon>Cytophagales</taxon>
        <taxon>Reichenbachiellaceae</taxon>
        <taxon>Marinoscillum</taxon>
    </lineage>
</organism>
<evidence type="ECO:0000256" key="4">
    <source>
        <dbReference type="SAM" id="Phobius"/>
    </source>
</evidence>
<proteinExistence type="predicted"/>
<keyword evidence="4" id="KW-0472">Membrane</keyword>